<dbReference type="WBParaSite" id="ACOC_0000872201-mRNA-1">
    <property type="protein sequence ID" value="ACOC_0000872201-mRNA-1"/>
    <property type="gene ID" value="ACOC_0000872201"/>
</dbReference>
<dbReference type="GO" id="GO:0006402">
    <property type="term" value="P:mRNA catabolic process"/>
    <property type="evidence" value="ECO:0007669"/>
    <property type="project" value="TreeGrafter"/>
</dbReference>
<evidence type="ECO:0000259" key="1">
    <source>
        <dbReference type="SMART" id="SM00955"/>
    </source>
</evidence>
<dbReference type="OMA" id="DDVWGSK"/>
<dbReference type="SUPFAM" id="SSF50249">
    <property type="entry name" value="Nucleic acid-binding proteins"/>
    <property type="match status" value="2"/>
</dbReference>
<accession>A0A0R3PSR8</accession>
<dbReference type="InterPro" id="IPR050180">
    <property type="entry name" value="RNR_Ribonuclease"/>
</dbReference>
<dbReference type="Gene3D" id="2.40.50.140">
    <property type="entry name" value="Nucleic acid-binding proteins"/>
    <property type="match status" value="1"/>
</dbReference>
<dbReference type="Gene3D" id="2.40.50.700">
    <property type="match status" value="1"/>
</dbReference>
<dbReference type="AlphaFoldDB" id="A0A0R3PSR8"/>
<dbReference type="Pfam" id="PF17877">
    <property type="entry name" value="Dis3l2_C_term"/>
    <property type="match status" value="1"/>
</dbReference>
<dbReference type="SMART" id="SM00955">
    <property type="entry name" value="RNB"/>
    <property type="match status" value="1"/>
</dbReference>
<dbReference type="InterPro" id="IPR012340">
    <property type="entry name" value="NA-bd_OB-fold"/>
</dbReference>
<dbReference type="Pfam" id="PF00773">
    <property type="entry name" value="RNB"/>
    <property type="match status" value="1"/>
</dbReference>
<dbReference type="Gene3D" id="2.40.50.690">
    <property type="match status" value="1"/>
</dbReference>
<dbReference type="InterPro" id="IPR001900">
    <property type="entry name" value="RNase_II/R"/>
</dbReference>
<organism evidence="2">
    <name type="scientific">Angiostrongylus costaricensis</name>
    <name type="common">Nematode worm</name>
    <dbReference type="NCBI Taxonomy" id="334426"/>
    <lineage>
        <taxon>Eukaryota</taxon>
        <taxon>Metazoa</taxon>
        <taxon>Ecdysozoa</taxon>
        <taxon>Nematoda</taxon>
        <taxon>Chromadorea</taxon>
        <taxon>Rhabditida</taxon>
        <taxon>Rhabditina</taxon>
        <taxon>Rhabditomorpha</taxon>
        <taxon>Strongyloidea</taxon>
        <taxon>Metastrongylidae</taxon>
        <taxon>Angiostrongylus</taxon>
    </lineage>
</organism>
<sequence length="943" mass="107537">LSCSFDNRNIYCLLASLQFFWSHAILWFSGTRYQVLNNRSCSGIPKQDPSFVTGEDRSPSKDNMTTVAGQTKGIVLNKDDFSSSEKFGGGQNYRWHKLENYKKDFFPERHPRKKRAHHQQMGSSPTNRLQGSIRINQRRFEEAFINNPDGSDFTDIAILGMKDRNRALHGDIVKSDKDGDKMSLLGDKSMQLDGNLEIVNDLGNYFETSSRKQSSYRTLSELPLEEWNILDSYLQKTAEVVGILERKHSRLTMGRLELSSASQRYWIKFSPTDSRIPRLMIAASKLPREFLNRPQDFSQILFIAKILEWTDDSVMAVGEIQKQLGPAGDISVRLKYQTVETEGLLATSDVDVREFPEEVISCLPSVSSETGWKMDGDEITRRRDLRDQIIFTIDPKTARDLDDALSIRPCRNIDGSGTHGWEVGVHIADVSYFVLENTPLDEWALNRATSVYLVDKVIPMLPRLLCEDLCSLNSGVDRLTFSVMWKMDDKGNVLDEWFGRTVIRSRVKLAYEHAQDFIENPETDFLDAEFPEISDGVTVAQIKEKVGTDALSDWRLASIFILKVLQLHDIARVLRRNRRQNGSLRLDQPKLNFVLDDETKLPIGVSVYEVISYILSLVSFLLNVSKESNHLVEEFMLLANLAVARKIERHYPETALLRSHPPPKEKVLRDAIRWCNLIGFPISGTSSLELCNALAPFHQKTQLCRSINQVLSLILMKAMEVALYFCAGTVQSQASYHHYALNVPLYVTDHFSYTHFTSPIRRYPDIVVHRLLAAALNYCEPSEISTTELEIIAKHCNDKRLIAKRVWESSGEIYFCVMVQRVGPIEARGVVVNVLDAAFDVLILKYGVIKRVYVKALQMSRDPIFEEASLKLTLFWQTDKGVMEQLIQLSTLVDVVLTGLREPMKYEAIIRPKSSQESPTLFQLWCEEQKSSNSECDNNVDLI</sequence>
<dbReference type="GO" id="GO:0000175">
    <property type="term" value="F:3'-5'-RNA exonuclease activity"/>
    <property type="evidence" value="ECO:0007669"/>
    <property type="project" value="TreeGrafter"/>
</dbReference>
<dbReference type="GO" id="GO:0010587">
    <property type="term" value="P:miRNA catabolic process"/>
    <property type="evidence" value="ECO:0007669"/>
    <property type="project" value="TreeGrafter"/>
</dbReference>
<dbReference type="InterPro" id="IPR041505">
    <property type="entry name" value="Dis3_CSD2"/>
</dbReference>
<dbReference type="PANTHER" id="PTHR23355">
    <property type="entry name" value="RIBONUCLEASE"/>
    <property type="match status" value="1"/>
</dbReference>
<dbReference type="InterPro" id="IPR041093">
    <property type="entry name" value="Dis3l2-like_C"/>
</dbReference>
<name>A0A0R3PSR8_ANGCS</name>
<dbReference type="PANTHER" id="PTHR23355:SF9">
    <property type="entry name" value="DIS3-LIKE EXONUCLEASE 2"/>
    <property type="match status" value="1"/>
</dbReference>
<reference evidence="2" key="1">
    <citation type="submission" date="2017-02" db="UniProtKB">
        <authorList>
            <consortium name="WormBaseParasite"/>
        </authorList>
    </citation>
    <scope>IDENTIFICATION</scope>
</reference>
<proteinExistence type="predicted"/>
<feature type="domain" description="RNB" evidence="1">
    <location>
        <begin position="382"/>
        <end position="778"/>
    </location>
</feature>
<dbReference type="Pfam" id="PF17849">
    <property type="entry name" value="OB_Dis3"/>
    <property type="match status" value="1"/>
</dbReference>
<dbReference type="GO" id="GO:0000932">
    <property type="term" value="C:P-body"/>
    <property type="evidence" value="ECO:0007669"/>
    <property type="project" value="TreeGrafter"/>
</dbReference>
<dbReference type="GO" id="GO:0003723">
    <property type="term" value="F:RNA binding"/>
    <property type="evidence" value="ECO:0007669"/>
    <property type="project" value="InterPro"/>
</dbReference>
<protein>
    <submittedName>
        <fullName evidence="2">RNB domain-containing protein</fullName>
    </submittedName>
</protein>
<evidence type="ECO:0000313" key="2">
    <source>
        <dbReference type="WBParaSite" id="ACOC_0000872201-mRNA-1"/>
    </source>
</evidence>